<dbReference type="VEuPathDB" id="FungiDB:DD237_006571"/>
<organism evidence="1 3">
    <name type="scientific">Peronospora effusa</name>
    <dbReference type="NCBI Taxonomy" id="542832"/>
    <lineage>
        <taxon>Eukaryota</taxon>
        <taxon>Sar</taxon>
        <taxon>Stramenopiles</taxon>
        <taxon>Oomycota</taxon>
        <taxon>Peronosporomycetes</taxon>
        <taxon>Peronosporales</taxon>
        <taxon>Peronosporaceae</taxon>
        <taxon>Peronospora</taxon>
    </lineage>
</organism>
<accession>A0A3M6VG93</accession>
<protein>
    <submittedName>
        <fullName evidence="1">Uncharacterized protein</fullName>
    </submittedName>
</protein>
<proteinExistence type="predicted"/>
<dbReference type="InterPro" id="IPR018881">
    <property type="entry name" value="C2orf69_mit"/>
</dbReference>
<gene>
    <name evidence="2" type="ORF">DD237_006571</name>
    <name evidence="1" type="ORF">DD238_006150</name>
</gene>
<comment type="caution">
    <text evidence="1">The sequence shown here is derived from an EMBL/GenBank/DDBJ whole genome shotgun (WGS) entry which is preliminary data.</text>
</comment>
<dbReference type="AlphaFoldDB" id="A0A3M6VG93"/>
<dbReference type="Proteomes" id="UP000286097">
    <property type="component" value="Unassembled WGS sequence"/>
</dbReference>
<evidence type="ECO:0000313" key="4">
    <source>
        <dbReference type="Proteomes" id="UP000286097"/>
    </source>
</evidence>
<dbReference type="PANTHER" id="PTHR31296">
    <property type="entry name" value="UPF0565 PROTEIN C2ORF69"/>
    <property type="match status" value="1"/>
</dbReference>
<evidence type="ECO:0000313" key="1">
    <source>
        <dbReference type="EMBL" id="RMX64486.1"/>
    </source>
</evidence>
<evidence type="ECO:0000313" key="3">
    <source>
        <dbReference type="Proteomes" id="UP000282087"/>
    </source>
</evidence>
<dbReference type="GO" id="GO:0005739">
    <property type="term" value="C:mitochondrion"/>
    <property type="evidence" value="ECO:0007669"/>
    <property type="project" value="TreeGrafter"/>
</dbReference>
<dbReference type="Proteomes" id="UP000282087">
    <property type="component" value="Unassembled WGS sequence"/>
</dbReference>
<dbReference type="EMBL" id="QLLG01000308">
    <property type="protein sequence ID" value="RMX64486.1"/>
    <property type="molecule type" value="Genomic_DNA"/>
</dbReference>
<dbReference type="PANTHER" id="PTHR31296:SF1">
    <property type="entry name" value="MITOCHONDRIAL PROTEIN C2ORF69"/>
    <property type="match status" value="1"/>
</dbReference>
<sequence length="388" mass="44236">MWSYMASALGITCQNEARHEPLPHELPSSNQNDGVNRLFFRLRSRGWLDRENELYVSIPRNVTGHCNILFFPGDVQDFKATMDAGPFAEYSDYSYETVAELLNKKFGDTCNVWVVRPNCFKHGAYSSFDNFVTTNEYGAATKYTSTELLFVYATDDPTAFATKHLASLVQNTQATLRRQGGLYPILCFLLRMYVNISMALPMHLLGFSKGGTVLNQLVTELVRYSFNKKRSSSGQIRQGSAFASTRQFFSAVIWNGSSYNLLLYNGQINSIHWLDSGNGLLEGAMPTEELALSVLSRYERLRLFVHVTPYQYSARTRPWVKAEVNSFVKKMKLRGADVQLIMYVQLKQVNMCCIGIYYEGDEDSLASHFHILHSFETDRSFKSKEKEQ</sequence>
<evidence type="ECO:0000313" key="2">
    <source>
        <dbReference type="EMBL" id="RQM13531.1"/>
    </source>
</evidence>
<keyword evidence="3" id="KW-1185">Reference proteome</keyword>
<reference evidence="3 4" key="1">
    <citation type="submission" date="2018-06" db="EMBL/GenBank/DDBJ databases">
        <title>Comparative genomics of downy mildews reveals potential adaptations to biotrophy.</title>
        <authorList>
            <person name="Fletcher K."/>
            <person name="Klosterman S.J."/>
            <person name="Derevnina L."/>
            <person name="Martin F."/>
            <person name="Koike S."/>
            <person name="Reyes Chin-Wo S."/>
            <person name="Mou B."/>
            <person name="Michelmore R."/>
        </authorList>
    </citation>
    <scope>NUCLEOTIDE SEQUENCE [LARGE SCALE GENOMIC DNA]</scope>
    <source>
        <strain evidence="2 4">R13</strain>
        <strain evidence="1 3">R14</strain>
    </source>
</reference>
<dbReference type="Pfam" id="PF10561">
    <property type="entry name" value="C2orf69"/>
    <property type="match status" value="2"/>
</dbReference>
<dbReference type="EMBL" id="QKXF01000252">
    <property type="protein sequence ID" value="RQM13531.1"/>
    <property type="molecule type" value="Genomic_DNA"/>
</dbReference>
<name>A0A3M6VG93_9STRA</name>